<dbReference type="InterPro" id="IPR056370">
    <property type="entry name" value="Shg-like_Ig-like"/>
</dbReference>
<dbReference type="PROSITE" id="PS50026">
    <property type="entry name" value="EGF_3"/>
    <property type="match status" value="1"/>
</dbReference>
<dbReference type="GO" id="GO:0070161">
    <property type="term" value="C:anchoring junction"/>
    <property type="evidence" value="ECO:0007669"/>
    <property type="project" value="UniProtKB-ARBA"/>
</dbReference>
<evidence type="ECO:0000256" key="9">
    <source>
        <dbReference type="ARBA" id="ARBA00023136"/>
    </source>
</evidence>
<comment type="caution">
    <text evidence="13">Lacks conserved residue(s) required for the propagation of feature annotation.</text>
</comment>
<dbReference type="GO" id="GO:0007431">
    <property type="term" value="P:salivary gland development"/>
    <property type="evidence" value="ECO:0007669"/>
    <property type="project" value="UniProtKB-ARBA"/>
</dbReference>
<evidence type="ECO:0000256" key="1">
    <source>
        <dbReference type="ARBA" id="ARBA00004251"/>
    </source>
</evidence>
<keyword evidence="8 16" id="KW-1133">Transmembrane helix</keyword>
<dbReference type="GO" id="GO:0007424">
    <property type="term" value="P:open tracheal system development"/>
    <property type="evidence" value="ECO:0007669"/>
    <property type="project" value="UniProtKB-ARBA"/>
</dbReference>
<dbReference type="CDD" id="cd11304">
    <property type="entry name" value="Cadherin_repeat"/>
    <property type="match status" value="6"/>
</dbReference>
<dbReference type="InterPro" id="IPR002126">
    <property type="entry name" value="Cadherin-like_dom"/>
</dbReference>
<feature type="domain" description="Cadherin" evidence="20">
    <location>
        <begin position="67"/>
        <end position="168"/>
    </location>
</feature>
<dbReference type="Gene3D" id="4.10.900.10">
    <property type="entry name" value="TCF3-CBD (Catenin binding domain)"/>
    <property type="match status" value="1"/>
</dbReference>
<evidence type="ECO:0000256" key="12">
    <source>
        <dbReference type="PROSITE-ProRule" id="PRU00043"/>
    </source>
</evidence>
<feature type="domain" description="Cadherin" evidence="20">
    <location>
        <begin position="504"/>
        <end position="603"/>
    </location>
</feature>
<name>A0A653CL58_CALMS</name>
<feature type="domain" description="Laminin G" evidence="18">
    <location>
        <begin position="1102"/>
        <end position="1291"/>
    </location>
</feature>
<feature type="domain" description="Cadherin" evidence="20">
    <location>
        <begin position="722"/>
        <end position="823"/>
    </location>
</feature>
<keyword evidence="10 13" id="KW-1015">Disulfide bond</keyword>
<sequence length="1493" mass="168354">MGRLKALLLLGVHFMAVLGQTTLLYKGVDDNSVDSYSGYYKKEKIQKYTDSNRKPVFTDCGNYKPVVKEEKGAGTYVITVHADDKDPKNAGGTVTYKIIKREGERPQFNIDPNTGDITTAISFDRDEPIRQKELYITVTATDNGNPPLADICSFKVTVTDINDNSPSFDQVAYDTQVSEDLKPKSEVMRVFAYDLDDGENSRLSYNFSETNNAFSKYFRIDRDTGVIYLEQPLTGKKDTKFTNAVNVYDNGVADEMGQRWSRANISITVVSEDRQPPRFIRREPKDVLVLKENFNDFQEKLVVIEAESNIDDKGVLFELMKGKTAQTNKDQTFLLFPDGNNTAYITLVRSLDYETVTEYTLTVRIKNKKFMEATMNIPVKIEDVNDEVPTFLELLRGSVVENDNAGVQAMQVRAVDKDGTAANNIVSYELEDNQDIFQIDRTTGIITTKVSFDSETTSLYHVKVKAYDNSPSALNLNSNEPNKNIQTFQISIEDQNDNRPRFTNPVYQFINISESADQSNNVGEVKALDNDTASQITYSIIKGNEGNAFYMENTTGRIKVNAKLDFEQIEQYELTVRAFDGIYEDEAKVIISILNENDEPPIFQEYKKIIQLEEETLVEGCIVTVTAYDPDIKNRSADQHIVYEVGDKKDYLTVSKDGCVSLTKPLDRDKPNGTPTRQVFIYALDNDGGTNSLRNYAEFTINLTDINDNAPFLNTTEIVWDENQPPGLITRLSADDYDSPDNGPPFTFRLADRVSADIQAKFSISLDELHALVTFDREEQKQYRIPITITDSGIPSQQATSILTVIIGDVNDNKAEDGESSIFVYKYAKGPDTEIEIGRVYVKDKDDWDLGDKMFIQENHKDEFTLHDSNRGMIYMLPTTMNGTYELNFEVTESHPPEIETHTVTAVVTITVKEIPEEAVIKSGSVRLRGITKEDFIAQQAGPSKKDILQRHLSKIVNTSLENVDVFTVLTSPNMTNDFVDVRFSAHGSPYYAPEKLENKITEHRAKLEKELGVEFFMININECLNETICGSFCTCTSFLNISREPAVVFTNQTSFVGVQAYEEPICEAIPNRNTDCLNGGVFTKDYTCSCPPGFDGPRCEILGIGFAGNGWATYPTFDISNKTEIVMFITPQTDDGLVFYAGPSTIRDASLSRDFIWLEMKQGYPLLKVNTGNGTEEIYMNRNLKKLNDGASHKLKISYSFEDILFEIDDCKSHCNIWKEIHPKALIRVNGPLQLGGLKFRFGNEDFKKFWGHPPPTTIGFTGCIRNFTYNNYFYNLGQPSDAYNAYPDCSYGVMQAVTFGIDSNFLIAILVCVAILIILLLAVVVHRRKQDSLNEKEIDDTRENIINYEDEGGGECDTNYDLTVFRQTSIMEEKPVLRDIADVPADISSFLDNRKDTCDKDPDNLPYDDVRHYAYEGDGNSTGSLSSLASCTDDGDLKFNYLSSFGPRFRKLADMYGEDPSDTDSHDGDAKQVITKSFTKKGWKGNIYWWC</sequence>
<keyword evidence="6 12" id="KW-0106">Calcium</keyword>
<dbReference type="PROSITE" id="PS01186">
    <property type="entry name" value="EGF_2"/>
    <property type="match status" value="1"/>
</dbReference>
<dbReference type="GO" id="GO:0098858">
    <property type="term" value="C:actin-based cell projection"/>
    <property type="evidence" value="ECO:0007669"/>
    <property type="project" value="UniProtKB-ARBA"/>
</dbReference>
<evidence type="ECO:0000256" key="2">
    <source>
        <dbReference type="ARBA" id="ARBA00022536"/>
    </source>
</evidence>
<evidence type="ECO:0008006" key="23">
    <source>
        <dbReference type="Google" id="ProtNLM"/>
    </source>
</evidence>
<keyword evidence="3 14" id="KW-0812">Transmembrane</keyword>
<dbReference type="GO" id="GO:0016342">
    <property type="term" value="C:catenin complex"/>
    <property type="evidence" value="ECO:0007669"/>
    <property type="project" value="TreeGrafter"/>
</dbReference>
<dbReference type="InterPro" id="IPR000742">
    <property type="entry name" value="EGF"/>
</dbReference>
<dbReference type="GO" id="GO:0009887">
    <property type="term" value="P:animal organ morphogenesis"/>
    <property type="evidence" value="ECO:0007669"/>
    <property type="project" value="UniProtKB-ARBA"/>
</dbReference>
<keyword evidence="9 16" id="KW-0472">Membrane</keyword>
<evidence type="ECO:0000259" key="20">
    <source>
        <dbReference type="PROSITE" id="PS50268"/>
    </source>
</evidence>
<dbReference type="Gene3D" id="2.60.40.60">
    <property type="entry name" value="Cadherins"/>
    <property type="match status" value="7"/>
</dbReference>
<evidence type="ECO:0000256" key="4">
    <source>
        <dbReference type="ARBA" id="ARBA00022729"/>
    </source>
</evidence>
<evidence type="ECO:0000256" key="15">
    <source>
        <dbReference type="RuleBase" id="RU004357"/>
    </source>
</evidence>
<dbReference type="PROSITE" id="PS00232">
    <property type="entry name" value="CADHERIN_1"/>
    <property type="match status" value="3"/>
</dbReference>
<dbReference type="OrthoDB" id="6252479at2759"/>
<gene>
    <name evidence="21" type="ORF">CALMAC_LOCUS9887</name>
</gene>
<dbReference type="Pfam" id="PF24811">
    <property type="entry name" value="Ig_Shg"/>
    <property type="match status" value="1"/>
</dbReference>
<dbReference type="FunFam" id="2.60.40.60:FF:000058">
    <property type="entry name" value="FAT atypical cadherin 3"/>
    <property type="match status" value="1"/>
</dbReference>
<feature type="disulfide bond" evidence="13">
    <location>
        <begin position="1091"/>
        <end position="1100"/>
    </location>
</feature>
<evidence type="ECO:0000256" key="16">
    <source>
        <dbReference type="SAM" id="Phobius"/>
    </source>
</evidence>
<dbReference type="GO" id="GO:0048589">
    <property type="term" value="P:developmental growth"/>
    <property type="evidence" value="ECO:0007669"/>
    <property type="project" value="UniProtKB-ARBA"/>
</dbReference>
<dbReference type="SUPFAM" id="SSF49313">
    <property type="entry name" value="Cadherin-like"/>
    <property type="match status" value="7"/>
</dbReference>
<dbReference type="Gene3D" id="2.10.25.10">
    <property type="entry name" value="Laminin"/>
    <property type="match status" value="1"/>
</dbReference>
<dbReference type="GO" id="GO:0045296">
    <property type="term" value="F:cadherin binding"/>
    <property type="evidence" value="ECO:0007669"/>
    <property type="project" value="TreeGrafter"/>
</dbReference>
<dbReference type="PANTHER" id="PTHR24027">
    <property type="entry name" value="CADHERIN-23"/>
    <property type="match status" value="1"/>
</dbReference>
<keyword evidence="2 13" id="KW-0245">EGF-like domain</keyword>
<evidence type="ECO:0000256" key="8">
    <source>
        <dbReference type="ARBA" id="ARBA00022989"/>
    </source>
</evidence>
<feature type="transmembrane region" description="Helical" evidence="16">
    <location>
        <begin position="1307"/>
        <end position="1327"/>
    </location>
</feature>
<evidence type="ECO:0000256" key="10">
    <source>
        <dbReference type="ARBA" id="ARBA00023157"/>
    </source>
</evidence>
<dbReference type="CDD" id="cd00054">
    <property type="entry name" value="EGF_CA"/>
    <property type="match status" value="1"/>
</dbReference>
<evidence type="ECO:0000259" key="19">
    <source>
        <dbReference type="PROSITE" id="PS50026"/>
    </source>
</evidence>
<evidence type="ECO:0000313" key="22">
    <source>
        <dbReference type="Proteomes" id="UP000410492"/>
    </source>
</evidence>
<feature type="domain" description="Cadherin" evidence="20">
    <location>
        <begin position="169"/>
        <end position="279"/>
    </location>
</feature>
<dbReference type="InterPro" id="IPR013320">
    <property type="entry name" value="ConA-like_dom_sf"/>
</dbReference>
<dbReference type="FunFam" id="2.60.40.60:FF:000032">
    <property type="entry name" value="FAT atypical cadherin 1"/>
    <property type="match status" value="1"/>
</dbReference>
<keyword evidence="22" id="KW-1185">Reference proteome</keyword>
<dbReference type="GO" id="GO:0001736">
    <property type="term" value="P:establishment of planar polarity"/>
    <property type="evidence" value="ECO:0007669"/>
    <property type="project" value="UniProtKB-ARBA"/>
</dbReference>
<feature type="domain" description="Cadherin" evidence="20">
    <location>
        <begin position="604"/>
        <end position="713"/>
    </location>
</feature>
<dbReference type="FunFam" id="2.60.40.60:FF:000033">
    <property type="entry name" value="FAT atypical cadherin 1"/>
    <property type="match status" value="1"/>
</dbReference>
<dbReference type="GO" id="GO:0008013">
    <property type="term" value="F:beta-catenin binding"/>
    <property type="evidence" value="ECO:0007669"/>
    <property type="project" value="TreeGrafter"/>
</dbReference>
<dbReference type="Pfam" id="PF02210">
    <property type="entry name" value="Laminin_G_2"/>
    <property type="match status" value="1"/>
</dbReference>
<dbReference type="Proteomes" id="UP000410492">
    <property type="component" value="Unassembled WGS sequence"/>
</dbReference>
<dbReference type="Gene3D" id="2.60.120.200">
    <property type="match status" value="1"/>
</dbReference>
<keyword evidence="11" id="KW-0325">Glycoprotein</keyword>
<dbReference type="SMART" id="SM00282">
    <property type="entry name" value="LamG"/>
    <property type="match status" value="1"/>
</dbReference>
<dbReference type="GO" id="GO:0008104">
    <property type="term" value="P:intracellular protein localization"/>
    <property type="evidence" value="ECO:0007669"/>
    <property type="project" value="UniProtKB-ARBA"/>
</dbReference>
<reference evidence="21 22" key="1">
    <citation type="submission" date="2019-01" db="EMBL/GenBank/DDBJ databases">
        <authorList>
            <person name="Sayadi A."/>
        </authorList>
    </citation>
    <scope>NUCLEOTIDE SEQUENCE [LARGE SCALE GENOMIC DNA]</scope>
</reference>
<evidence type="ECO:0000256" key="3">
    <source>
        <dbReference type="ARBA" id="ARBA00022692"/>
    </source>
</evidence>
<evidence type="ECO:0000256" key="14">
    <source>
        <dbReference type="RuleBase" id="RU003318"/>
    </source>
</evidence>
<comment type="subcellular location">
    <subcellularLocation>
        <location evidence="1 14">Cell membrane</location>
        <topology evidence="1 14">Single-pass type I membrane protein</topology>
    </subcellularLocation>
</comment>
<evidence type="ECO:0000256" key="11">
    <source>
        <dbReference type="ARBA" id="ARBA00023180"/>
    </source>
</evidence>
<evidence type="ECO:0000256" key="5">
    <source>
        <dbReference type="ARBA" id="ARBA00022737"/>
    </source>
</evidence>
<dbReference type="FunFam" id="4.10.900.10:FF:000012">
    <property type="entry name" value="Putative DE-cadherin"/>
    <property type="match status" value="1"/>
</dbReference>
<dbReference type="CDD" id="cd00110">
    <property type="entry name" value="LamG"/>
    <property type="match status" value="1"/>
</dbReference>
<dbReference type="InterPro" id="IPR027397">
    <property type="entry name" value="Catenin-bd_sf"/>
</dbReference>
<comment type="function">
    <text evidence="15">Cadherins are calcium-dependent cell adhesion proteins.</text>
</comment>
<feature type="chain" id="PRO_5025056497" description="DE-cadherin" evidence="17">
    <location>
        <begin position="20"/>
        <end position="1493"/>
    </location>
</feature>
<dbReference type="Pfam" id="PF01049">
    <property type="entry name" value="CADH_Y-type_LIR"/>
    <property type="match status" value="1"/>
</dbReference>
<evidence type="ECO:0000256" key="6">
    <source>
        <dbReference type="ARBA" id="ARBA00022837"/>
    </source>
</evidence>
<accession>A0A653CL58</accession>
<dbReference type="InterPro" id="IPR039808">
    <property type="entry name" value="Cadherin"/>
</dbReference>
<feature type="domain" description="Cadherin" evidence="20">
    <location>
        <begin position="398"/>
        <end position="502"/>
    </location>
</feature>
<evidence type="ECO:0000256" key="17">
    <source>
        <dbReference type="SAM" id="SignalP"/>
    </source>
</evidence>
<dbReference type="InterPro" id="IPR015919">
    <property type="entry name" value="Cadherin-like_sf"/>
</dbReference>
<dbReference type="SMART" id="SM00181">
    <property type="entry name" value="EGF"/>
    <property type="match status" value="1"/>
</dbReference>
<dbReference type="PRINTS" id="PR00205">
    <property type="entry name" value="CADHERIN"/>
</dbReference>
<dbReference type="GO" id="GO:0007163">
    <property type="term" value="P:establishment or maintenance of cell polarity"/>
    <property type="evidence" value="ECO:0007669"/>
    <property type="project" value="UniProtKB-ARBA"/>
</dbReference>
<dbReference type="InterPro" id="IPR000233">
    <property type="entry name" value="Cadherin_Y-type_LIR"/>
</dbReference>
<evidence type="ECO:0000256" key="13">
    <source>
        <dbReference type="PROSITE-ProRule" id="PRU00076"/>
    </source>
</evidence>
<dbReference type="Pfam" id="PF00028">
    <property type="entry name" value="Cadherin"/>
    <property type="match status" value="5"/>
</dbReference>
<dbReference type="InterPro" id="IPR020894">
    <property type="entry name" value="Cadherin_CS"/>
</dbReference>
<proteinExistence type="predicted"/>
<dbReference type="PROSITE" id="PS50268">
    <property type="entry name" value="CADHERIN_2"/>
    <property type="match status" value="7"/>
</dbReference>
<dbReference type="PROSITE" id="PS50025">
    <property type="entry name" value="LAM_G_DOMAIN"/>
    <property type="match status" value="1"/>
</dbReference>
<dbReference type="PROSITE" id="PS00022">
    <property type="entry name" value="EGF_1"/>
    <property type="match status" value="1"/>
</dbReference>
<feature type="disulfide bond" evidence="13">
    <location>
        <begin position="1067"/>
        <end position="1077"/>
    </location>
</feature>
<feature type="domain" description="EGF-like" evidence="19">
    <location>
        <begin position="1063"/>
        <end position="1101"/>
    </location>
</feature>
<dbReference type="GO" id="GO:0007297">
    <property type="term" value="P:follicle cell of egg chamber migration"/>
    <property type="evidence" value="ECO:0007669"/>
    <property type="project" value="UniProtKB-ARBA"/>
</dbReference>
<dbReference type="PANTHER" id="PTHR24027:SF422">
    <property type="entry name" value="CADHERIN DOMAIN-CONTAINING PROTEIN"/>
    <property type="match status" value="1"/>
</dbReference>
<keyword evidence="4 17" id="KW-0732">Signal</keyword>
<feature type="signal peptide" evidence="17">
    <location>
        <begin position="1"/>
        <end position="19"/>
    </location>
</feature>
<dbReference type="GO" id="GO:0048565">
    <property type="term" value="P:digestive tract development"/>
    <property type="evidence" value="ECO:0007669"/>
    <property type="project" value="UniProtKB-ARBA"/>
</dbReference>
<protein>
    <recommendedName>
        <fullName evidence="23">DE-cadherin</fullName>
    </recommendedName>
</protein>
<evidence type="ECO:0000256" key="7">
    <source>
        <dbReference type="ARBA" id="ARBA00022889"/>
    </source>
</evidence>
<dbReference type="EMBL" id="CAACVG010008099">
    <property type="protein sequence ID" value="VEN48426.1"/>
    <property type="molecule type" value="Genomic_DNA"/>
</dbReference>
<dbReference type="SUPFAM" id="SSF49899">
    <property type="entry name" value="Concanavalin A-like lectins/glucanases"/>
    <property type="match status" value="1"/>
</dbReference>
<organism evidence="21 22">
    <name type="scientific">Callosobruchus maculatus</name>
    <name type="common">Southern cowpea weevil</name>
    <name type="synonym">Pulse bruchid</name>
    <dbReference type="NCBI Taxonomy" id="64391"/>
    <lineage>
        <taxon>Eukaryota</taxon>
        <taxon>Metazoa</taxon>
        <taxon>Ecdysozoa</taxon>
        <taxon>Arthropoda</taxon>
        <taxon>Hexapoda</taxon>
        <taxon>Insecta</taxon>
        <taxon>Pterygota</taxon>
        <taxon>Neoptera</taxon>
        <taxon>Endopterygota</taxon>
        <taxon>Coleoptera</taxon>
        <taxon>Polyphaga</taxon>
        <taxon>Cucujiformia</taxon>
        <taxon>Chrysomeloidea</taxon>
        <taxon>Chrysomelidae</taxon>
        <taxon>Bruchinae</taxon>
        <taxon>Bruchini</taxon>
        <taxon>Callosobruchus</taxon>
    </lineage>
</organism>
<dbReference type="InterPro" id="IPR001791">
    <property type="entry name" value="Laminin_G"/>
</dbReference>
<dbReference type="GO" id="GO:0007156">
    <property type="term" value="P:homophilic cell adhesion via plasma membrane adhesion molecules"/>
    <property type="evidence" value="ECO:0007669"/>
    <property type="project" value="InterPro"/>
</dbReference>
<evidence type="ECO:0000313" key="21">
    <source>
        <dbReference type="EMBL" id="VEN48426.1"/>
    </source>
</evidence>
<feature type="domain" description="Cadherin" evidence="20">
    <location>
        <begin position="301"/>
        <end position="391"/>
    </location>
</feature>
<keyword evidence="5" id="KW-0677">Repeat</keyword>
<dbReference type="GO" id="GO:0035239">
    <property type="term" value="P:tube morphogenesis"/>
    <property type="evidence" value="ECO:0007669"/>
    <property type="project" value="UniProtKB-ARBA"/>
</dbReference>
<dbReference type="GO" id="GO:0005509">
    <property type="term" value="F:calcium ion binding"/>
    <property type="evidence" value="ECO:0007669"/>
    <property type="project" value="UniProtKB-UniRule"/>
</dbReference>
<keyword evidence="7 14" id="KW-0130">Cell adhesion</keyword>
<dbReference type="SMART" id="SM00112">
    <property type="entry name" value="CA"/>
    <property type="match status" value="7"/>
</dbReference>
<evidence type="ECO:0000259" key="18">
    <source>
        <dbReference type="PROSITE" id="PS50025"/>
    </source>
</evidence>